<dbReference type="GO" id="GO:0006259">
    <property type="term" value="P:DNA metabolic process"/>
    <property type="evidence" value="ECO:0007669"/>
    <property type="project" value="UniProtKB-ARBA"/>
</dbReference>
<dbReference type="CDD" id="cd17748">
    <property type="entry name" value="BRCT_DNA_ligase_like"/>
    <property type="match status" value="1"/>
</dbReference>
<keyword evidence="2" id="KW-0269">Exonuclease</keyword>
<dbReference type="Pfam" id="PF00929">
    <property type="entry name" value="RNase_T"/>
    <property type="match status" value="1"/>
</dbReference>
<dbReference type="SUPFAM" id="SSF53098">
    <property type="entry name" value="Ribonuclease H-like"/>
    <property type="match status" value="1"/>
</dbReference>
<dbReference type="PANTHER" id="PTHR30231:SF42">
    <property type="entry name" value="EXONUCLEASE"/>
    <property type="match status" value="1"/>
</dbReference>
<sequence length="296" mass="31836">MAERFVVIDVETANPDMSSICQVGLAVYEQGRRVETHSLLVDPEDGFDEFNIAIHGITPDLVQGQPTFAAVLPVISRIFSDSVVASYGHFDRAAVAQACRRYGQEPPTTAWLNLHPVVRRAWPEEAATEGVALAKTARRLGVDLLKHHDAEADAIAAGEIFLLAIEASGLGVSDWLQCVTAPIRPGQGYERHVSTYEVSTEGALHGEGIVFTGALSMTREQAREAAAKLGCVPLGGVSKKTTMLVVGDQDLKRLVGADKSSKHRKAEELISKGQTIRILGESDFISMLKPLLSGSP</sequence>
<dbReference type="Gene3D" id="3.40.50.10190">
    <property type="entry name" value="BRCT domain"/>
    <property type="match status" value="1"/>
</dbReference>
<dbReference type="EMBL" id="RZHF01000004">
    <property type="protein sequence ID" value="RUR34471.1"/>
    <property type="molecule type" value="Genomic_DNA"/>
</dbReference>
<evidence type="ECO:0000313" key="4">
    <source>
        <dbReference type="EMBL" id="RUR34471.1"/>
    </source>
</evidence>
<evidence type="ECO:0000256" key="1">
    <source>
        <dbReference type="ARBA" id="ARBA00022722"/>
    </source>
</evidence>
<dbReference type="SMART" id="SM00479">
    <property type="entry name" value="EXOIII"/>
    <property type="match status" value="1"/>
</dbReference>
<dbReference type="SUPFAM" id="SSF52113">
    <property type="entry name" value="BRCT domain"/>
    <property type="match status" value="1"/>
</dbReference>
<protein>
    <submittedName>
        <fullName evidence="4">Transposase</fullName>
    </submittedName>
</protein>
<proteinExistence type="predicted"/>
<evidence type="ECO:0000256" key="2">
    <source>
        <dbReference type="ARBA" id="ARBA00022839"/>
    </source>
</evidence>
<dbReference type="GO" id="GO:0008408">
    <property type="term" value="F:3'-5' exonuclease activity"/>
    <property type="evidence" value="ECO:0007669"/>
    <property type="project" value="TreeGrafter"/>
</dbReference>
<reference evidence="4 5" key="1">
    <citation type="submission" date="2018-12" db="EMBL/GenBank/DDBJ databases">
        <title>three novel Halomonas strain isolated from plants.</title>
        <authorList>
            <person name="Sun C."/>
        </authorList>
    </citation>
    <scope>NUCLEOTIDE SEQUENCE [LARGE SCALE GENOMIC DNA]</scope>
    <source>
        <strain evidence="4 5">JCM 18142</strain>
    </source>
</reference>
<keyword evidence="5" id="KW-1185">Reference proteome</keyword>
<evidence type="ECO:0000313" key="5">
    <source>
        <dbReference type="Proteomes" id="UP000287023"/>
    </source>
</evidence>
<dbReference type="RefSeq" id="WP_127059916.1">
    <property type="nucleotide sequence ID" value="NZ_RZHF01000004.1"/>
</dbReference>
<dbReference type="InterPro" id="IPR012337">
    <property type="entry name" value="RNaseH-like_sf"/>
</dbReference>
<dbReference type="GO" id="GO:0003676">
    <property type="term" value="F:nucleic acid binding"/>
    <property type="evidence" value="ECO:0007669"/>
    <property type="project" value="InterPro"/>
</dbReference>
<dbReference type="PANTHER" id="PTHR30231">
    <property type="entry name" value="DNA POLYMERASE III SUBUNIT EPSILON"/>
    <property type="match status" value="1"/>
</dbReference>
<dbReference type="InterPro" id="IPR036420">
    <property type="entry name" value="BRCT_dom_sf"/>
</dbReference>
<dbReference type="GO" id="GO:0005829">
    <property type="term" value="C:cytosol"/>
    <property type="evidence" value="ECO:0007669"/>
    <property type="project" value="TreeGrafter"/>
</dbReference>
<dbReference type="InterPro" id="IPR036397">
    <property type="entry name" value="RNaseH_sf"/>
</dbReference>
<dbReference type="OrthoDB" id="5497329at2"/>
<feature type="domain" description="Exonuclease" evidence="3">
    <location>
        <begin position="4"/>
        <end position="170"/>
    </location>
</feature>
<dbReference type="AlphaFoldDB" id="A0A433KXL9"/>
<evidence type="ECO:0000259" key="3">
    <source>
        <dbReference type="SMART" id="SM00479"/>
    </source>
</evidence>
<keyword evidence="1" id="KW-0540">Nuclease</keyword>
<gene>
    <name evidence="4" type="ORF">ELY38_02455</name>
</gene>
<accession>A0A433KXL9</accession>
<comment type="caution">
    <text evidence="4">The sequence shown here is derived from an EMBL/GenBank/DDBJ whole genome shotgun (WGS) entry which is preliminary data.</text>
</comment>
<name>A0A433KXL9_9GAMM</name>
<dbReference type="Proteomes" id="UP000287023">
    <property type="component" value="Unassembled WGS sequence"/>
</dbReference>
<organism evidence="4 5">
    <name type="scientific">Vreelandella nanhaiensis</name>
    <dbReference type="NCBI Taxonomy" id="1258546"/>
    <lineage>
        <taxon>Bacteria</taxon>
        <taxon>Pseudomonadati</taxon>
        <taxon>Pseudomonadota</taxon>
        <taxon>Gammaproteobacteria</taxon>
        <taxon>Oceanospirillales</taxon>
        <taxon>Halomonadaceae</taxon>
        <taxon>Vreelandella</taxon>
    </lineage>
</organism>
<dbReference type="Gene3D" id="3.30.420.10">
    <property type="entry name" value="Ribonuclease H-like superfamily/Ribonuclease H"/>
    <property type="match status" value="1"/>
</dbReference>
<dbReference type="InterPro" id="IPR013520">
    <property type="entry name" value="Ribonucl_H"/>
</dbReference>
<keyword evidence="2" id="KW-0378">Hydrolase</keyword>